<organism evidence="4 5">
    <name type="scientific">Xanthoceras sorbifolium</name>
    <dbReference type="NCBI Taxonomy" id="99658"/>
    <lineage>
        <taxon>Eukaryota</taxon>
        <taxon>Viridiplantae</taxon>
        <taxon>Streptophyta</taxon>
        <taxon>Embryophyta</taxon>
        <taxon>Tracheophyta</taxon>
        <taxon>Spermatophyta</taxon>
        <taxon>Magnoliopsida</taxon>
        <taxon>eudicotyledons</taxon>
        <taxon>Gunneridae</taxon>
        <taxon>Pentapetalae</taxon>
        <taxon>rosids</taxon>
        <taxon>malvids</taxon>
        <taxon>Sapindales</taxon>
        <taxon>Sapindaceae</taxon>
        <taxon>Xanthoceroideae</taxon>
        <taxon>Xanthoceras</taxon>
    </lineage>
</organism>
<evidence type="ECO:0000256" key="3">
    <source>
        <dbReference type="SAM" id="MobiDB-lite"/>
    </source>
</evidence>
<dbReference type="PANTHER" id="PTHR47926">
    <property type="entry name" value="PENTATRICOPEPTIDE REPEAT-CONTAINING PROTEIN"/>
    <property type="match status" value="1"/>
</dbReference>
<name>A0ABQ8HYL7_9ROSI</name>
<feature type="compositionally biased region" description="Low complexity" evidence="3">
    <location>
        <begin position="1"/>
        <end position="17"/>
    </location>
</feature>
<dbReference type="Pfam" id="PF01535">
    <property type="entry name" value="PPR"/>
    <property type="match status" value="3"/>
</dbReference>
<dbReference type="InterPro" id="IPR002885">
    <property type="entry name" value="PPR_rpt"/>
</dbReference>
<dbReference type="PROSITE" id="PS51375">
    <property type="entry name" value="PPR"/>
    <property type="match status" value="6"/>
</dbReference>
<dbReference type="PANTHER" id="PTHR47926:SF452">
    <property type="entry name" value="PENTATRICOPEPTIDE REPEAT-CONTAINING PROTEIN"/>
    <property type="match status" value="1"/>
</dbReference>
<feature type="repeat" description="PPR" evidence="2">
    <location>
        <begin position="778"/>
        <end position="812"/>
    </location>
</feature>
<evidence type="ECO:0000256" key="2">
    <source>
        <dbReference type="PROSITE-ProRule" id="PRU00708"/>
    </source>
</evidence>
<dbReference type="EMBL" id="JAFEMO010000006">
    <property type="protein sequence ID" value="KAH7569309.1"/>
    <property type="molecule type" value="Genomic_DNA"/>
</dbReference>
<feature type="repeat" description="PPR" evidence="2">
    <location>
        <begin position="879"/>
        <end position="913"/>
    </location>
</feature>
<evidence type="ECO:0008006" key="6">
    <source>
        <dbReference type="Google" id="ProtNLM"/>
    </source>
</evidence>
<sequence length="1040" mass="115511">MPSSVPLALSPLPSTTPSSPPQPPKLLSSPTISLSPPAPKLKTPTIRSRLSKVCQQGQPHLARNCDAEPTSELDGLVGDDERKMIRRFASWIRSRNPPFDKPRWLAAASFSPNPSNRRPPLFPHGRALGFLCSTSAGEDGRGSGANPEFHCKRARIKGSTYGKNLGGNTGEIPINREDSDGKVKDRIVGKSSAKVHCSSRPPVEEMSGTSKATETGIKQRPIVSKPISSKPVGGKGSRFDVLSEQMVKESDAIMEGKVLKSKDLLTTSSEPDTPLAAGKTVLRDIPNRGKTPRRDQMALKAGTSKIKKVPFPKKGLLNFRSPPILLQKEVVLNPNLVDDMEDVCEDSEVLQSLHKDVLNSDMADKEKMRATSGDPQNLIGELFPSIVDLNADSTLKACAETRNLRVGKAVHGHFIRCLSNPSRIVYNSLLNMYSTCLSSIDGEMGFSGFSDFGYANYDIVHKVFDTMRRRNVIAWNNLVSWYVKTERHTEAVMQFRKMIRMGTRPTAVSFVNVFPALSSLQDRKNANVLYGFLVKLGSEYVNDLFVVSSAIFMYAELGQVDLARMIFDCCLVRNTEVWNTMIGGYVQNNFPIEAIKLFLQAMQLDEVVLDYVSYLSALSAVSYLQQLDLARQLHAYIIKNLATLPVIVVNAVIVMYSRCNCIHTSFKVFDKMLERDIVSWNTMISAFVQNGLDDEGLMLVYEMQKQQFKIDSVTVTALLSAASNLKNQDFGKQTHAYLLRHGFQFEGMESHLIDIYAKSGLIRMSQTIFEKSHTEDRDQVTWNAMISGYTQNGLVEEAFTAFRQMLELNVTPNVVTIASVLPACHPMGNIELGNQLHGFSIRHLLDQNVFVGTALVDMYSKSGVINYAENVFVMTHEKNSVTYTAMILGYGQHGMGERALSLFHSMQMFGVEPDAITFVAVLSACSYAGLVDEGLQIFDLMEREYNIQPSTEHYCCVADMLGRVGKVSEAYEFVKELGEKGNVLEIWGSLLGACRLHGQSELAEVVAKKMLEMDTRKMTGYQVLLSNIYVDEEKGKMLIK</sequence>
<dbReference type="InterPro" id="IPR046960">
    <property type="entry name" value="PPR_At4g14850-like_plant"/>
</dbReference>
<protein>
    <recommendedName>
        <fullName evidence="6">Pentatricopeptide repeat-containing protein</fullName>
    </recommendedName>
</protein>
<feature type="repeat" description="PPR" evidence="2">
    <location>
        <begin position="574"/>
        <end position="609"/>
    </location>
</feature>
<feature type="region of interest" description="Disordered" evidence="3">
    <location>
        <begin position="1"/>
        <end position="45"/>
    </location>
</feature>
<comment type="caution">
    <text evidence="4">The sequence shown here is derived from an EMBL/GenBank/DDBJ whole genome shotgun (WGS) entry which is preliminary data.</text>
</comment>
<evidence type="ECO:0000313" key="4">
    <source>
        <dbReference type="EMBL" id="KAH7569309.1"/>
    </source>
</evidence>
<proteinExistence type="predicted"/>
<dbReference type="NCBIfam" id="TIGR00756">
    <property type="entry name" value="PPR"/>
    <property type="match status" value="4"/>
</dbReference>
<feature type="repeat" description="PPR" evidence="2">
    <location>
        <begin position="471"/>
        <end position="505"/>
    </location>
</feature>
<dbReference type="Proteomes" id="UP000827721">
    <property type="component" value="Unassembled WGS sequence"/>
</dbReference>
<dbReference type="Gene3D" id="1.25.40.10">
    <property type="entry name" value="Tetratricopeptide repeat domain"/>
    <property type="match status" value="5"/>
</dbReference>
<dbReference type="InterPro" id="IPR011990">
    <property type="entry name" value="TPR-like_helical_dom_sf"/>
</dbReference>
<dbReference type="Pfam" id="PF13041">
    <property type="entry name" value="PPR_2"/>
    <property type="match status" value="3"/>
</dbReference>
<accession>A0ABQ8HYL7</accession>
<evidence type="ECO:0000313" key="5">
    <source>
        <dbReference type="Proteomes" id="UP000827721"/>
    </source>
</evidence>
<keyword evidence="1" id="KW-0677">Repeat</keyword>
<reference evidence="4 5" key="1">
    <citation type="submission" date="2021-02" db="EMBL/GenBank/DDBJ databases">
        <title>Plant Genome Project.</title>
        <authorList>
            <person name="Zhang R.-G."/>
        </authorList>
    </citation>
    <scope>NUCLEOTIDE SEQUENCE [LARGE SCALE GENOMIC DNA]</scope>
    <source>
        <tissue evidence="4">Leaves</tissue>
    </source>
</reference>
<dbReference type="SUPFAM" id="SSF48452">
    <property type="entry name" value="TPR-like"/>
    <property type="match status" value="1"/>
</dbReference>
<feature type="region of interest" description="Disordered" evidence="3">
    <location>
        <begin position="188"/>
        <end position="214"/>
    </location>
</feature>
<keyword evidence="5" id="KW-1185">Reference proteome</keyword>
<feature type="compositionally biased region" description="Low complexity" evidence="3">
    <location>
        <begin position="25"/>
        <end position="35"/>
    </location>
</feature>
<feature type="repeat" description="PPR" evidence="2">
    <location>
        <begin position="676"/>
        <end position="710"/>
    </location>
</feature>
<gene>
    <name evidence="4" type="ORF">JRO89_XS06G0141900</name>
</gene>
<feature type="repeat" description="PPR" evidence="2">
    <location>
        <begin position="914"/>
        <end position="944"/>
    </location>
</feature>
<evidence type="ECO:0000256" key="1">
    <source>
        <dbReference type="ARBA" id="ARBA00022737"/>
    </source>
</evidence>